<dbReference type="GO" id="GO:0005634">
    <property type="term" value="C:nucleus"/>
    <property type="evidence" value="ECO:0007669"/>
    <property type="project" value="TreeGrafter"/>
</dbReference>
<dbReference type="PANTHER" id="PTHR11215:SF1">
    <property type="entry name" value="MYG1 EXONUCLEASE"/>
    <property type="match status" value="1"/>
</dbReference>
<keyword evidence="2" id="KW-0472">Membrane</keyword>
<keyword evidence="2" id="KW-1133">Transmembrane helix</keyword>
<dbReference type="GeneID" id="24096876"/>
<dbReference type="EMBL" id="HE797057">
    <property type="protein sequence ID" value="CCM01965.1"/>
    <property type="molecule type" value="Genomic_DNA"/>
</dbReference>
<dbReference type="InParanoid" id="J4GNW1"/>
<sequence>MSSSLEGALDPPTKKLKTEEDRKVIGTHNGTFHCDEALAVFLLKRTKLYGNADVTRTREPAVLESCSIVVDVGGVYDEGKQRFDHHQRGFVEVFGHGFVTKLSSAGLVYKHFGKEIIANRLHTAPDDAKVETLWLKVYKEFIEAIDGIDNGVSQYPKDAKQLYRVRTDVSSRVGHLNPAWNEPFDSQTVDVSMFLQRSNTTKADVRAQARFLQASSLVGEEFLSRLDYYSNAWLPARNLVAEALKRRDVADASGKIIVFEQFLPWKEHLFDLETELQISDPSQPIYVLYPDESGNNWRVQAVPIAPDSFESRKALPEAWRGLRDNELSQVSGVDGGIFVHASGFIGAMAELGLTAFLISAGKEIHTWASPGYYPLLVLLCFEAAWTVLFAGAYILWVVDGAVHLLANVASSVIWLLLTSVLWGAAAGLMHSSRTSGSCPDRTSLSRFVPERVPSRPPYELSVSPSSRCRQTLTVEALGWTEFALCCLTLGATLVWLRTGWVKRGYVRDSRTYV</sequence>
<name>J4GNW1_9APHY</name>
<evidence type="ECO:0000313" key="3">
    <source>
        <dbReference type="EMBL" id="CCM01965.1"/>
    </source>
</evidence>
<dbReference type="PANTHER" id="PTHR11215">
    <property type="entry name" value="METAL DEPENDENT HYDROLASE - RELATED"/>
    <property type="match status" value="1"/>
</dbReference>
<proteinExistence type="inferred from homology"/>
<dbReference type="GO" id="GO:0005737">
    <property type="term" value="C:cytoplasm"/>
    <property type="evidence" value="ECO:0007669"/>
    <property type="project" value="TreeGrafter"/>
</dbReference>
<dbReference type="Pfam" id="PF03690">
    <property type="entry name" value="MYG1_exonuc"/>
    <property type="match status" value="1"/>
</dbReference>
<reference evidence="3 4" key="1">
    <citation type="journal article" date="2012" name="Appl. Environ. Microbiol.">
        <title>Short-read sequencing for genomic analysis of the brown rot fungus Fibroporia radiculosa.</title>
        <authorList>
            <person name="Tang J.D."/>
            <person name="Perkins A.D."/>
            <person name="Sonstegard T.S."/>
            <person name="Schroeder S.G."/>
            <person name="Burgess S.C."/>
            <person name="Diehl S.V."/>
        </authorList>
    </citation>
    <scope>NUCLEOTIDE SEQUENCE [LARGE SCALE GENOMIC DNA]</scope>
    <source>
        <strain evidence="3 4">TFFH 294</strain>
    </source>
</reference>
<dbReference type="RefSeq" id="XP_012181248.1">
    <property type="nucleotide sequence ID" value="XM_012325858.1"/>
</dbReference>
<accession>J4GNW1</accession>
<protein>
    <recommendedName>
        <fullName evidence="5">Metal-dependent protein hydrolase</fullName>
    </recommendedName>
</protein>
<dbReference type="Proteomes" id="UP000006352">
    <property type="component" value="Unassembled WGS sequence"/>
</dbReference>
<dbReference type="OrthoDB" id="10265310at2759"/>
<dbReference type="HOGENOM" id="CLU_531036_0_0_1"/>
<evidence type="ECO:0000313" key="4">
    <source>
        <dbReference type="Proteomes" id="UP000006352"/>
    </source>
</evidence>
<organism evidence="3 4">
    <name type="scientific">Fibroporia radiculosa</name>
    <dbReference type="NCBI Taxonomy" id="599839"/>
    <lineage>
        <taxon>Eukaryota</taxon>
        <taxon>Fungi</taxon>
        <taxon>Dikarya</taxon>
        <taxon>Basidiomycota</taxon>
        <taxon>Agaricomycotina</taxon>
        <taxon>Agaricomycetes</taxon>
        <taxon>Polyporales</taxon>
        <taxon>Fibroporiaceae</taxon>
        <taxon>Fibroporia</taxon>
    </lineage>
</organism>
<dbReference type="STRING" id="599839.J4GNW1"/>
<keyword evidence="2" id="KW-0812">Transmembrane</keyword>
<feature type="transmembrane region" description="Helical" evidence="2">
    <location>
        <begin position="404"/>
        <end position="425"/>
    </location>
</feature>
<evidence type="ECO:0000256" key="2">
    <source>
        <dbReference type="SAM" id="Phobius"/>
    </source>
</evidence>
<keyword evidence="4" id="KW-1185">Reference proteome</keyword>
<dbReference type="FunCoup" id="J4GNW1">
    <property type="interactions" value="946"/>
</dbReference>
<feature type="transmembrane region" description="Helical" evidence="2">
    <location>
        <begin position="337"/>
        <end position="360"/>
    </location>
</feature>
<evidence type="ECO:0000256" key="1">
    <source>
        <dbReference type="ARBA" id="ARBA00010105"/>
    </source>
</evidence>
<feature type="transmembrane region" description="Helical" evidence="2">
    <location>
        <begin position="372"/>
        <end position="398"/>
    </location>
</feature>
<dbReference type="AlphaFoldDB" id="J4GNW1"/>
<dbReference type="InterPro" id="IPR003226">
    <property type="entry name" value="MYG1_exonuclease"/>
</dbReference>
<comment type="similarity">
    <text evidence="1">Belongs to the MYG1 family.</text>
</comment>
<evidence type="ECO:0008006" key="5">
    <source>
        <dbReference type="Google" id="ProtNLM"/>
    </source>
</evidence>
<gene>
    <name evidence="3" type="ORF">FIBRA_04038</name>
</gene>
<feature type="transmembrane region" description="Helical" evidence="2">
    <location>
        <begin position="476"/>
        <end position="496"/>
    </location>
</feature>